<accession>A0A964FGW3</accession>
<comment type="caution">
    <text evidence="1">The sequence shown here is derived from an EMBL/GenBank/DDBJ whole genome shotgun (WGS) entry which is preliminary data.</text>
</comment>
<gene>
    <name evidence="1" type="ORF">I4641_15860</name>
</gene>
<proteinExistence type="predicted"/>
<dbReference type="EMBL" id="JADWDC010000043">
    <property type="protein sequence ID" value="MCC0178452.1"/>
    <property type="molecule type" value="Genomic_DNA"/>
</dbReference>
<reference evidence="1" key="1">
    <citation type="journal article" date="2021" name="Antonie Van Leeuwenhoek">
        <title>Draft genome and description of Waterburya agarophytonicola gen. nov. sp. nov. (Pleurocapsales, Cyanobacteria): a seaweed symbiont.</title>
        <authorList>
            <person name="Bonthond G."/>
            <person name="Shalygin S."/>
            <person name="Bayer T."/>
            <person name="Weinberger F."/>
        </authorList>
    </citation>
    <scope>NUCLEOTIDE SEQUENCE</scope>
    <source>
        <strain evidence="1">KI4</strain>
    </source>
</reference>
<name>A0A964FGW3_9CYAN</name>
<evidence type="ECO:0000313" key="1">
    <source>
        <dbReference type="EMBL" id="MCC0178452.1"/>
    </source>
</evidence>
<protein>
    <submittedName>
        <fullName evidence="1">Uncharacterized protein</fullName>
    </submittedName>
</protein>
<evidence type="ECO:0000313" key="2">
    <source>
        <dbReference type="Proteomes" id="UP000729733"/>
    </source>
</evidence>
<organism evidence="1 2">
    <name type="scientific">Waterburya agarophytonicola KI4</name>
    <dbReference type="NCBI Taxonomy" id="2874699"/>
    <lineage>
        <taxon>Bacteria</taxon>
        <taxon>Bacillati</taxon>
        <taxon>Cyanobacteriota</taxon>
        <taxon>Cyanophyceae</taxon>
        <taxon>Pleurocapsales</taxon>
        <taxon>Hyellaceae</taxon>
        <taxon>Waterburya</taxon>
        <taxon>Waterburya agarophytonicola</taxon>
    </lineage>
</organism>
<dbReference type="Proteomes" id="UP000729733">
    <property type="component" value="Unassembled WGS sequence"/>
</dbReference>
<dbReference type="RefSeq" id="WP_229641537.1">
    <property type="nucleotide sequence ID" value="NZ_JADWDC010000043.1"/>
</dbReference>
<keyword evidence="2" id="KW-1185">Reference proteome</keyword>
<dbReference type="AlphaFoldDB" id="A0A964FGW3"/>
<sequence>MFDLQETLERRLAALQGKPVKSNPPKQAHLTQVELNDTSKEYIIRSLTEAGILDEQGNVRKFNFSN</sequence>